<proteinExistence type="predicted"/>
<feature type="chain" id="PRO_5046718176" description="DUF6351 domain-containing protein" evidence="1">
    <location>
        <begin position="25"/>
        <end position="742"/>
    </location>
</feature>
<dbReference type="EMBL" id="WTVQ01000001">
    <property type="protein sequence ID" value="NMG73288.1"/>
    <property type="molecule type" value="Genomic_DNA"/>
</dbReference>
<feature type="signal peptide" evidence="1">
    <location>
        <begin position="1"/>
        <end position="24"/>
    </location>
</feature>
<evidence type="ECO:0000313" key="3">
    <source>
        <dbReference type="EMBL" id="NMG73288.1"/>
    </source>
</evidence>
<comment type="caution">
    <text evidence="3">The sequence shown here is derived from an EMBL/GenBank/DDBJ whole genome shotgun (WGS) entry which is preliminary data.</text>
</comment>
<sequence>MPRMRWLRPRLLLGGLVVCVGASAGGERPQVVGLPADFDARARTEPYSGPHPSRIQRPVETFRFPIRLGDVGPSEPLFAGPRQYPFICDTRTSGLGLPLVDNQAGIGTPVNYDGDDPVLQEWGARGFSRDCLAPTRAWYFYKPKGETHFLRWSDTVTDVDQITVNGARVPFIVRVEMGTINRFIYIMAALKGRNESPYAPRGDRWNRRLIYQFYGGVGIGHRQGKASVKQVLEDRREQLAQGYAVVASTGNTTANHFNIWLAEDTALRVKRQFVALYGEPEYTVGVGGSGGAIQQYLLAQNRPGLIDAAIAQYSYPDMITQTIPVFDCELLEHYFDVTDGANATWRKAENRRWIEGFNASNEHEGSGGLKRIEYTTRVAFMARGEWLPEREGATECVVGWRGLTPLVLNPRFAHFEGRLSAAVFGQVRWSYFEDLKHFFGTDDGGYARIPWDNVGVQYGLGALQRGQISPEQFLRLNASVGSWKAPADMLPERYWLMEGAESTLGDFSPWSAHNMRVERDQGRPAPRFEGDRAAMAAAYRSGQVFLGRLDIPVIDVRHYLERQLDMHHVAGSFSARARMIAAQGDAGNQAIWVSHRRYDPTPDAFAALDSWWRARTSHPEKSWAEIRPAVASDRCIDKQGRVMFQGERVWDGAWNQQAPGACMRAYPIYSNPRMVAGDSIAGHRFKCALQPVADALDAGLYAPADMRPYRAQLVQIFPQGVCDYRQGDVAWPGDLFADERSQ</sequence>
<keyword evidence="1" id="KW-0732">Signal</keyword>
<evidence type="ECO:0000259" key="2">
    <source>
        <dbReference type="Pfam" id="PF19878"/>
    </source>
</evidence>
<dbReference type="InterPro" id="IPR045556">
    <property type="entry name" value="DUF6351"/>
</dbReference>
<dbReference type="InterPro" id="IPR029058">
    <property type="entry name" value="AB_hydrolase_fold"/>
</dbReference>
<gene>
    <name evidence="3" type="ORF">GPA25_00790</name>
</gene>
<dbReference type="Pfam" id="PF19878">
    <property type="entry name" value="DUF6351"/>
    <property type="match status" value="1"/>
</dbReference>
<name>A0ABX1Q5M5_9RHOO</name>
<reference evidence="3 4" key="1">
    <citation type="submission" date="2019-12" db="EMBL/GenBank/DDBJ databases">
        <title>Comparative genomics gives insights into the taxonomy of the Azoarcus-Aromatoleum group and reveals separate origins of nif in the plant-associated Azoarcus and non-plant-associated Aromatoleum sub-groups.</title>
        <authorList>
            <person name="Lafos M."/>
            <person name="Maluk M."/>
            <person name="Batista M."/>
            <person name="Junghare M."/>
            <person name="Carmona M."/>
            <person name="Faoro H."/>
            <person name="Cruz L.M."/>
            <person name="Battistoni F."/>
            <person name="De Souza E."/>
            <person name="Pedrosa F."/>
            <person name="Chen W.-M."/>
            <person name="Poole P.S."/>
            <person name="Dixon R.A."/>
            <person name="James E.K."/>
        </authorList>
    </citation>
    <scope>NUCLEOTIDE SEQUENCE [LARGE SCALE GENOMIC DNA]</scope>
    <source>
        <strain evidence="3 4">22Lin</strain>
    </source>
</reference>
<evidence type="ECO:0000313" key="4">
    <source>
        <dbReference type="Proteomes" id="UP000648984"/>
    </source>
</evidence>
<protein>
    <recommendedName>
        <fullName evidence="2">DUF6351 domain-containing protein</fullName>
    </recommendedName>
</protein>
<feature type="domain" description="DUF6351" evidence="2">
    <location>
        <begin position="74"/>
        <end position="728"/>
    </location>
</feature>
<accession>A0ABX1Q5M5</accession>
<evidence type="ECO:0000256" key="1">
    <source>
        <dbReference type="SAM" id="SignalP"/>
    </source>
</evidence>
<dbReference type="SUPFAM" id="SSF53474">
    <property type="entry name" value="alpha/beta-Hydrolases"/>
    <property type="match status" value="1"/>
</dbReference>
<dbReference type="Proteomes" id="UP000648984">
    <property type="component" value="Unassembled WGS sequence"/>
</dbReference>
<keyword evidence="4" id="KW-1185">Reference proteome</keyword>
<organism evidence="3 4">
    <name type="scientific">Aromatoleum diolicum</name>
    <dbReference type="NCBI Taxonomy" id="75796"/>
    <lineage>
        <taxon>Bacteria</taxon>
        <taxon>Pseudomonadati</taxon>
        <taxon>Pseudomonadota</taxon>
        <taxon>Betaproteobacteria</taxon>
        <taxon>Rhodocyclales</taxon>
        <taxon>Rhodocyclaceae</taxon>
        <taxon>Aromatoleum</taxon>
    </lineage>
</organism>